<dbReference type="AlphaFoldDB" id="A0A545UDM8"/>
<sequence>MANNLKTISISSNESLQSIEDFIEKVSSGTQYKIRLPSRLNTRGALGIEVAVIQLIGTWLKSSKYKKILHSYQRPQPEDFKGLCSTIYGIAGLSLVDEVWDIEKSYVNKGLALEEAKLSIEKLRNKKFEESFTSRYFGIPCIKTPSYDREFDMPVYNKKKGDAEVIESGPFESLLKGVLDYVIGGKSRVKRLNNRIGVGELSELLWESFKNTHDHGRIEENGNELSSNFRGMIVQQQDLTSEYFDIWCGDKPTLKQKLFRESCFSKNMKSHILDISVVDLGAGIIELAKVKSRLEDSKEILLWCLEDGKSRLSGSSRGEGFTKILNKVAENKGWIRIRTGNLLLEKTFHGTSQGIDISDIVIVGNRVAGTSLHISIPLNNNTNKGEC</sequence>
<dbReference type="RefSeq" id="WP_142893744.1">
    <property type="nucleotide sequence ID" value="NZ_ML660164.1"/>
</dbReference>
<evidence type="ECO:0000313" key="1">
    <source>
        <dbReference type="EMBL" id="TQV87566.1"/>
    </source>
</evidence>
<accession>A0A545UDM8</accession>
<name>A0A545UDM8_9GAMM</name>
<proteinExistence type="predicted"/>
<dbReference type="EMBL" id="VIKS01000007">
    <property type="protein sequence ID" value="TQV87566.1"/>
    <property type="molecule type" value="Genomic_DNA"/>
</dbReference>
<protein>
    <submittedName>
        <fullName evidence="1">Uncharacterized protein</fullName>
    </submittedName>
</protein>
<comment type="caution">
    <text evidence="1">The sequence shown here is derived from an EMBL/GenBank/DDBJ whole genome shotgun (WGS) entry which is preliminary data.</text>
</comment>
<organism evidence="1 2">
    <name type="scientific">Aliikangiella coralliicola</name>
    <dbReference type="NCBI Taxonomy" id="2592383"/>
    <lineage>
        <taxon>Bacteria</taxon>
        <taxon>Pseudomonadati</taxon>
        <taxon>Pseudomonadota</taxon>
        <taxon>Gammaproteobacteria</taxon>
        <taxon>Oceanospirillales</taxon>
        <taxon>Pleioneaceae</taxon>
        <taxon>Aliikangiella</taxon>
    </lineage>
</organism>
<evidence type="ECO:0000313" key="2">
    <source>
        <dbReference type="Proteomes" id="UP000315439"/>
    </source>
</evidence>
<keyword evidence="2" id="KW-1185">Reference proteome</keyword>
<reference evidence="1 2" key="1">
    <citation type="submission" date="2019-07" db="EMBL/GenBank/DDBJ databases">
        <title>Draft genome for Aliikangiella sp. M105.</title>
        <authorList>
            <person name="Wang G."/>
        </authorList>
    </citation>
    <scope>NUCLEOTIDE SEQUENCE [LARGE SCALE GENOMIC DNA]</scope>
    <source>
        <strain evidence="1 2">M105</strain>
    </source>
</reference>
<dbReference type="Proteomes" id="UP000315439">
    <property type="component" value="Unassembled WGS sequence"/>
</dbReference>
<gene>
    <name evidence="1" type="ORF">FLL46_11890</name>
</gene>
<dbReference type="OrthoDB" id="6838090at2"/>